<protein>
    <submittedName>
        <fullName evidence="1">Uncharacterized protein</fullName>
    </submittedName>
</protein>
<dbReference type="InParanoid" id="A0A0H2RRB5"/>
<sequence length="129" mass="14786">LSEDENVVHVNTDISISDKVSEDVVHHGLEGRRTVGEAKEHHKRLKHPLVRLERCFPLVARSDLDIICPSDIELGEEPSSLELMNEVVDERERVLVLHSDGVQVAIVLNWPKRAILFLDKEERCCHRQL</sequence>
<dbReference type="Proteomes" id="UP000053477">
    <property type="component" value="Unassembled WGS sequence"/>
</dbReference>
<feature type="non-terminal residue" evidence="1">
    <location>
        <position position="1"/>
    </location>
</feature>
<dbReference type="AlphaFoldDB" id="A0A0H2RRB5"/>
<proteinExistence type="predicted"/>
<organism evidence="1 2">
    <name type="scientific">Schizopora paradoxa</name>
    <dbReference type="NCBI Taxonomy" id="27342"/>
    <lineage>
        <taxon>Eukaryota</taxon>
        <taxon>Fungi</taxon>
        <taxon>Dikarya</taxon>
        <taxon>Basidiomycota</taxon>
        <taxon>Agaricomycotina</taxon>
        <taxon>Agaricomycetes</taxon>
        <taxon>Hymenochaetales</taxon>
        <taxon>Schizoporaceae</taxon>
        <taxon>Schizopora</taxon>
    </lineage>
</organism>
<reference evidence="1 2" key="1">
    <citation type="submission" date="2015-04" db="EMBL/GenBank/DDBJ databases">
        <title>Complete genome sequence of Schizopora paradoxa KUC8140, a cosmopolitan wood degrader in East Asia.</title>
        <authorList>
            <consortium name="DOE Joint Genome Institute"/>
            <person name="Min B."/>
            <person name="Park H."/>
            <person name="Jang Y."/>
            <person name="Kim J.-J."/>
            <person name="Kim K.H."/>
            <person name="Pangilinan J."/>
            <person name="Lipzen A."/>
            <person name="Riley R."/>
            <person name="Grigoriev I.V."/>
            <person name="Spatafora J.W."/>
            <person name="Choi I.-G."/>
        </authorList>
    </citation>
    <scope>NUCLEOTIDE SEQUENCE [LARGE SCALE GENOMIC DNA]</scope>
    <source>
        <strain evidence="1 2">KUC8140</strain>
    </source>
</reference>
<dbReference type="OrthoDB" id="3044295at2759"/>
<gene>
    <name evidence="1" type="ORF">SCHPADRAFT_836838</name>
</gene>
<evidence type="ECO:0000313" key="1">
    <source>
        <dbReference type="EMBL" id="KLO07381.1"/>
    </source>
</evidence>
<keyword evidence="2" id="KW-1185">Reference proteome</keyword>
<dbReference type="EMBL" id="KQ086142">
    <property type="protein sequence ID" value="KLO07381.1"/>
    <property type="molecule type" value="Genomic_DNA"/>
</dbReference>
<evidence type="ECO:0000313" key="2">
    <source>
        <dbReference type="Proteomes" id="UP000053477"/>
    </source>
</evidence>
<name>A0A0H2RRB5_9AGAM</name>
<accession>A0A0H2RRB5</accession>